<feature type="active site" evidence="5">
    <location>
        <position position="14"/>
    </location>
</feature>
<evidence type="ECO:0000313" key="8">
    <source>
        <dbReference type="Proteomes" id="UP000429595"/>
    </source>
</evidence>
<dbReference type="Proteomes" id="UP000429595">
    <property type="component" value="Unassembled WGS sequence"/>
</dbReference>
<dbReference type="Gene3D" id="3.30.1060.10">
    <property type="entry name" value="Peptide methionine sulphoxide reductase MsrA"/>
    <property type="match status" value="1"/>
</dbReference>
<dbReference type="GO" id="GO:0008113">
    <property type="term" value="F:peptide-methionine (S)-S-oxide reductase activity"/>
    <property type="evidence" value="ECO:0007669"/>
    <property type="project" value="UniProtKB-UniRule"/>
</dbReference>
<evidence type="ECO:0000256" key="5">
    <source>
        <dbReference type="HAMAP-Rule" id="MF_01401"/>
    </source>
</evidence>
<dbReference type="FunFam" id="3.30.1060.10:FF:000003">
    <property type="entry name" value="Peptide methionine sulfoxide reductase MsrA"/>
    <property type="match status" value="1"/>
</dbReference>
<evidence type="ECO:0000259" key="6">
    <source>
        <dbReference type="Pfam" id="PF01625"/>
    </source>
</evidence>
<organism evidence="7 8">
    <name type="scientific">Bacillus aerolatus</name>
    <dbReference type="NCBI Taxonomy" id="2653354"/>
    <lineage>
        <taxon>Bacteria</taxon>
        <taxon>Bacillati</taxon>
        <taxon>Bacillota</taxon>
        <taxon>Bacilli</taxon>
        <taxon>Bacillales</taxon>
        <taxon>Bacillaceae</taxon>
        <taxon>Bacillus</taxon>
    </lineage>
</organism>
<proteinExistence type="inferred from homology"/>
<dbReference type="EC" id="1.8.4.11" evidence="5"/>
<dbReference type="Pfam" id="PF01625">
    <property type="entry name" value="PMSR"/>
    <property type="match status" value="1"/>
</dbReference>
<comment type="catalytic activity">
    <reaction evidence="3 5">
        <text>L-methionyl-[protein] + [thioredoxin]-disulfide + H2O = L-methionyl-(S)-S-oxide-[protein] + [thioredoxin]-dithiol</text>
        <dbReference type="Rhea" id="RHEA:14217"/>
        <dbReference type="Rhea" id="RHEA-COMP:10698"/>
        <dbReference type="Rhea" id="RHEA-COMP:10700"/>
        <dbReference type="Rhea" id="RHEA-COMP:12313"/>
        <dbReference type="Rhea" id="RHEA-COMP:12315"/>
        <dbReference type="ChEBI" id="CHEBI:15377"/>
        <dbReference type="ChEBI" id="CHEBI:16044"/>
        <dbReference type="ChEBI" id="CHEBI:29950"/>
        <dbReference type="ChEBI" id="CHEBI:44120"/>
        <dbReference type="ChEBI" id="CHEBI:50058"/>
        <dbReference type="EC" id="1.8.4.11"/>
    </reaction>
</comment>
<evidence type="ECO:0000256" key="3">
    <source>
        <dbReference type="ARBA" id="ARBA00047806"/>
    </source>
</evidence>
<accession>A0A6I1FE96</accession>
<dbReference type="EMBL" id="WEIO01000006">
    <property type="protein sequence ID" value="KAB7706126.1"/>
    <property type="molecule type" value="Genomic_DNA"/>
</dbReference>
<dbReference type="NCBIfam" id="TIGR00401">
    <property type="entry name" value="msrA"/>
    <property type="match status" value="1"/>
</dbReference>
<dbReference type="SUPFAM" id="SSF55068">
    <property type="entry name" value="Peptide methionine sulfoxide reductase"/>
    <property type="match status" value="1"/>
</dbReference>
<dbReference type="HAMAP" id="MF_01401">
    <property type="entry name" value="MsrA"/>
    <property type="match status" value="1"/>
</dbReference>
<evidence type="ECO:0000256" key="1">
    <source>
        <dbReference type="ARBA" id="ARBA00005591"/>
    </source>
</evidence>
<comment type="function">
    <text evidence="5">Has an important function as a repair enzyme for proteins that have been inactivated by oxidation. Catalyzes the reversible oxidation-reduction of methionine sulfoxide in proteins to methionine.</text>
</comment>
<comment type="caution">
    <text evidence="7">The sequence shown here is derived from an EMBL/GenBank/DDBJ whole genome shotgun (WGS) entry which is preliminary data.</text>
</comment>
<dbReference type="InterPro" id="IPR036509">
    <property type="entry name" value="Met_Sox_Rdtase_MsrA_sf"/>
</dbReference>
<evidence type="ECO:0000313" key="7">
    <source>
        <dbReference type="EMBL" id="KAB7706126.1"/>
    </source>
</evidence>
<sequence length="181" mass="20787">MTEKLEKATFAGGCFWCMVKPFDQWDGVCQVQSGYTGGHTQNPTYEQVKTGTTGHLEAVEITYDPEIISYETILGLYWPQIDPTDDGGQFQDRGDSYRTAIFFHTTEQKQLAEASKKALEKSGRFQKPIVTRILPAAPFYPAEDYHQDFYKKKPNEYEADRLKSGRDEFISAHWTQKHSKQ</sequence>
<dbReference type="AlphaFoldDB" id="A0A6I1FE96"/>
<name>A0A6I1FE96_9BACI</name>
<keyword evidence="8" id="KW-1185">Reference proteome</keyword>
<reference evidence="7 8" key="1">
    <citation type="submission" date="2019-10" db="EMBL/GenBank/DDBJ databases">
        <title>Bacillus aerolatum sp. nov., isolated from bioaerosol of sport playgrounds.</title>
        <authorList>
            <person name="Chen P."/>
            <person name="Zhang G."/>
        </authorList>
    </citation>
    <scope>NUCLEOTIDE SEQUENCE [LARGE SCALE GENOMIC DNA]</scope>
    <source>
        <strain evidence="7 8">CX253</strain>
    </source>
</reference>
<evidence type="ECO:0000256" key="2">
    <source>
        <dbReference type="ARBA" id="ARBA00023002"/>
    </source>
</evidence>
<dbReference type="InterPro" id="IPR002569">
    <property type="entry name" value="Met_Sox_Rdtase_MsrA_dom"/>
</dbReference>
<dbReference type="PANTHER" id="PTHR43774:SF1">
    <property type="entry name" value="PEPTIDE METHIONINE SULFOXIDE REDUCTASE MSRA 2"/>
    <property type="match status" value="1"/>
</dbReference>
<comment type="catalytic activity">
    <reaction evidence="4 5">
        <text>[thioredoxin]-disulfide + L-methionine + H2O = L-methionine (S)-S-oxide + [thioredoxin]-dithiol</text>
        <dbReference type="Rhea" id="RHEA:19993"/>
        <dbReference type="Rhea" id="RHEA-COMP:10698"/>
        <dbReference type="Rhea" id="RHEA-COMP:10700"/>
        <dbReference type="ChEBI" id="CHEBI:15377"/>
        <dbReference type="ChEBI" id="CHEBI:29950"/>
        <dbReference type="ChEBI" id="CHEBI:50058"/>
        <dbReference type="ChEBI" id="CHEBI:57844"/>
        <dbReference type="ChEBI" id="CHEBI:58772"/>
        <dbReference type="EC" id="1.8.4.11"/>
    </reaction>
</comment>
<comment type="similarity">
    <text evidence="1 5">Belongs to the MsrA Met sulfoxide reductase family.</text>
</comment>
<evidence type="ECO:0000256" key="4">
    <source>
        <dbReference type="ARBA" id="ARBA00048782"/>
    </source>
</evidence>
<gene>
    <name evidence="5 7" type="primary">msrA</name>
    <name evidence="7" type="ORF">F9802_11075</name>
</gene>
<keyword evidence="2 5" id="KW-0560">Oxidoreductase</keyword>
<dbReference type="RefSeq" id="WP_152151916.1">
    <property type="nucleotide sequence ID" value="NZ_WEIO01000006.1"/>
</dbReference>
<dbReference type="PANTHER" id="PTHR43774">
    <property type="entry name" value="PEPTIDE METHIONINE SULFOXIDE REDUCTASE"/>
    <property type="match status" value="1"/>
</dbReference>
<protein>
    <recommendedName>
        <fullName evidence="5">Peptide methionine sulfoxide reductase MsrA</fullName>
        <shortName evidence="5">Protein-methionine-S-oxide reductase</shortName>
        <ecNumber evidence="5">1.8.4.11</ecNumber>
    </recommendedName>
    <alternativeName>
        <fullName evidence="5">Peptide-methionine (S)-S-oxide reductase</fullName>
        <shortName evidence="5">Peptide Met(O) reductase</shortName>
    </alternativeName>
</protein>
<feature type="domain" description="Peptide methionine sulphoxide reductase MsrA" evidence="6">
    <location>
        <begin position="7"/>
        <end position="158"/>
    </location>
</feature>